<dbReference type="AlphaFoldDB" id="A0A8S9HV68"/>
<accession>A0A8S9HV68</accession>
<dbReference type="EMBL" id="QGKY02001250">
    <property type="protein sequence ID" value="KAF2560772.1"/>
    <property type="molecule type" value="Genomic_DNA"/>
</dbReference>
<organism evidence="1">
    <name type="scientific">Brassica cretica</name>
    <name type="common">Mustard</name>
    <dbReference type="NCBI Taxonomy" id="69181"/>
    <lineage>
        <taxon>Eukaryota</taxon>
        <taxon>Viridiplantae</taxon>
        <taxon>Streptophyta</taxon>
        <taxon>Embryophyta</taxon>
        <taxon>Tracheophyta</taxon>
        <taxon>Spermatophyta</taxon>
        <taxon>Magnoliopsida</taxon>
        <taxon>eudicotyledons</taxon>
        <taxon>Gunneridae</taxon>
        <taxon>Pentapetalae</taxon>
        <taxon>rosids</taxon>
        <taxon>malvids</taxon>
        <taxon>Brassicales</taxon>
        <taxon>Brassicaceae</taxon>
        <taxon>Brassiceae</taxon>
        <taxon>Brassica</taxon>
    </lineage>
</organism>
<gene>
    <name evidence="1" type="ORF">F2Q70_00015774</name>
</gene>
<protein>
    <submittedName>
        <fullName evidence="1">Uncharacterized protein</fullName>
    </submittedName>
</protein>
<name>A0A8S9HV68_BRACR</name>
<reference evidence="1" key="1">
    <citation type="submission" date="2019-12" db="EMBL/GenBank/DDBJ databases">
        <title>Genome sequencing and annotation of Brassica cretica.</title>
        <authorList>
            <person name="Studholme D.J."/>
            <person name="Sarris P.F."/>
        </authorList>
    </citation>
    <scope>NUCLEOTIDE SEQUENCE</scope>
    <source>
        <strain evidence="1">PFS-102/07</strain>
        <tissue evidence="1">Leaf</tissue>
    </source>
</reference>
<proteinExistence type="predicted"/>
<sequence length="67" mass="7789">MAKGSIRSWVSKQDMSWPPNAANWIEIESESYRYETAAGSYKRRWLETARSEGVRQRREPGVRDGVN</sequence>
<evidence type="ECO:0000313" key="1">
    <source>
        <dbReference type="EMBL" id="KAF2560772.1"/>
    </source>
</evidence>
<comment type="caution">
    <text evidence="1">The sequence shown here is derived from an EMBL/GenBank/DDBJ whole genome shotgun (WGS) entry which is preliminary data.</text>
</comment>